<evidence type="ECO:0000256" key="8">
    <source>
        <dbReference type="ARBA" id="ARBA00048449"/>
    </source>
</evidence>
<dbReference type="GO" id="GO:0004015">
    <property type="term" value="F:adenosylmethionine-8-amino-7-oxononanoate transaminase activity"/>
    <property type="evidence" value="ECO:0007669"/>
    <property type="project" value="UniProtKB-EC"/>
</dbReference>
<keyword evidence="7 9" id="KW-0663">Pyridoxal phosphate</keyword>
<dbReference type="SUPFAM" id="SSF53383">
    <property type="entry name" value="PLP-dependent transferases"/>
    <property type="match status" value="1"/>
</dbReference>
<feature type="binding site" evidence="9">
    <location>
        <position position="239"/>
    </location>
    <ligand>
        <name>pyridoxal 5'-phosphate</name>
        <dbReference type="ChEBI" id="CHEBI:597326"/>
    </ligand>
</feature>
<evidence type="ECO:0000256" key="4">
    <source>
        <dbReference type="ARBA" id="ARBA00022679"/>
    </source>
</evidence>
<feature type="binding site" evidence="9">
    <location>
        <position position="390"/>
    </location>
    <ligand>
        <name>substrate</name>
    </ligand>
</feature>
<keyword evidence="11" id="KW-1185">Reference proteome</keyword>
<feature type="binding site" evidence="9">
    <location>
        <position position="145"/>
    </location>
    <ligand>
        <name>substrate</name>
    </ligand>
</feature>
<comment type="function">
    <text evidence="9">Catalyzes the transfer of the alpha-amino group from S-adenosyl-L-methionine (SAM) to 7-keto-8-aminopelargonic acid (KAPA) to form 7,8-diaminopelargonic acid (DAPA). It is the only aminotransferase known to utilize SAM as an amino donor.</text>
</comment>
<feature type="binding site" evidence="9">
    <location>
        <begin position="303"/>
        <end position="304"/>
    </location>
    <ligand>
        <name>pyridoxal 5'-phosphate</name>
        <dbReference type="ChEBI" id="CHEBI:597326"/>
    </ligand>
</feature>
<dbReference type="InterPro" id="IPR015424">
    <property type="entry name" value="PyrdxlP-dep_Trfase"/>
</dbReference>
<dbReference type="HAMAP" id="MF_00834">
    <property type="entry name" value="BioA"/>
    <property type="match status" value="1"/>
</dbReference>
<comment type="cofactor">
    <cofactor evidence="1 9">
        <name>pyridoxal 5'-phosphate</name>
        <dbReference type="ChEBI" id="CHEBI:597326"/>
    </cofactor>
</comment>
<evidence type="ECO:0000256" key="5">
    <source>
        <dbReference type="ARBA" id="ARBA00022691"/>
    </source>
</evidence>
<keyword evidence="9" id="KW-0963">Cytoplasm</keyword>
<comment type="subcellular location">
    <subcellularLocation>
        <location evidence="9">Cytoplasm</location>
    </subcellularLocation>
</comment>
<dbReference type="CDD" id="cd00610">
    <property type="entry name" value="OAT_like"/>
    <property type="match status" value="1"/>
</dbReference>
<dbReference type="Gene3D" id="3.40.640.10">
    <property type="entry name" value="Type I PLP-dependent aspartate aminotransferase-like (Major domain)"/>
    <property type="match status" value="1"/>
</dbReference>
<proteinExistence type="inferred from homology"/>
<evidence type="ECO:0000256" key="9">
    <source>
        <dbReference type="HAMAP-Rule" id="MF_00834"/>
    </source>
</evidence>
<keyword evidence="6 9" id="KW-0093">Biotin biosynthesis</keyword>
<dbReference type="EMBL" id="ATLC01000044">
    <property type="protein sequence ID" value="EPJ28692.1"/>
    <property type="molecule type" value="Genomic_DNA"/>
</dbReference>
<dbReference type="PANTHER" id="PTHR42684">
    <property type="entry name" value="ADENOSYLMETHIONINE-8-AMINO-7-OXONONANOATE AMINOTRANSFERASE"/>
    <property type="match status" value="1"/>
</dbReference>
<comment type="pathway">
    <text evidence="2 9">Cofactor biosynthesis; biotin biosynthesis; 7,8-diaminononanoate from 8-amino-7-oxononanoate (SAM route): step 1/1.</text>
</comment>
<dbReference type="InterPro" id="IPR005814">
    <property type="entry name" value="Aminotrans_3"/>
</dbReference>
<keyword evidence="3 9" id="KW-0032">Aminotransferase</keyword>
<comment type="similarity">
    <text evidence="9">Belongs to the class-III pyridoxal-phosphate-dependent aminotransferase family. BioA subfamily.</text>
</comment>
<protein>
    <recommendedName>
        <fullName evidence="9">Adenosylmethionine-8-amino-7-oxononanoate aminotransferase</fullName>
        <ecNumber evidence="9">2.6.1.62</ecNumber>
    </recommendedName>
    <alternativeName>
        <fullName evidence="9">7,8-diamino-pelargonic acid aminotransferase</fullName>
        <shortName evidence="9">DAPA AT</shortName>
        <shortName evidence="9">DAPA aminotransferase</shortName>
    </alternativeName>
    <alternativeName>
        <fullName evidence="9">7,8-diaminononanoate synthase</fullName>
        <shortName evidence="9">DANS</shortName>
    </alternativeName>
    <alternativeName>
        <fullName evidence="9">Diaminopelargonic acid synthase</fullName>
    </alternativeName>
</protein>
<evidence type="ECO:0000256" key="3">
    <source>
        <dbReference type="ARBA" id="ARBA00022576"/>
    </source>
</evidence>
<dbReference type="PANTHER" id="PTHR42684:SF3">
    <property type="entry name" value="ADENOSYLMETHIONINE-8-AMINO-7-OXONONANOATE AMINOTRANSFERASE"/>
    <property type="match status" value="1"/>
</dbReference>
<feature type="binding site" evidence="9">
    <location>
        <position position="53"/>
    </location>
    <ligand>
        <name>substrate</name>
    </ligand>
</feature>
<dbReference type="PROSITE" id="PS00600">
    <property type="entry name" value="AA_TRANSFER_CLASS_3"/>
    <property type="match status" value="1"/>
</dbReference>
<feature type="site" description="Participates in the substrate recognition with KAPA and in a stacking interaction with the adenine ring of SAM" evidence="9">
    <location>
        <position position="18"/>
    </location>
</feature>
<dbReference type="InterPro" id="IPR049704">
    <property type="entry name" value="Aminotrans_3_PPA_site"/>
</dbReference>
<keyword evidence="5 9" id="KW-0949">S-adenosyl-L-methionine</keyword>
<comment type="catalytic activity">
    <reaction evidence="8 9">
        <text>(8S)-8-amino-7-oxononanoate + S-adenosyl-L-methionine = S-adenosyl-4-methylsulfanyl-2-oxobutanoate + (7R,8S)-7,8-diammoniononanoate</text>
        <dbReference type="Rhea" id="RHEA:16861"/>
        <dbReference type="ChEBI" id="CHEBI:16490"/>
        <dbReference type="ChEBI" id="CHEBI:59789"/>
        <dbReference type="ChEBI" id="CHEBI:149468"/>
        <dbReference type="ChEBI" id="CHEBI:149469"/>
        <dbReference type="EC" id="2.6.1.62"/>
    </reaction>
</comment>
<evidence type="ECO:0000313" key="10">
    <source>
        <dbReference type="EMBL" id="EPJ28692.1"/>
    </source>
</evidence>
<keyword evidence="4 9" id="KW-0808">Transferase</keyword>
<comment type="caution">
    <text evidence="10">The sequence shown here is derived from an EMBL/GenBank/DDBJ whole genome shotgun (WGS) entry which is preliminary data.</text>
</comment>
<dbReference type="InterPro" id="IPR015421">
    <property type="entry name" value="PyrdxlP-dep_Trfase_major"/>
</dbReference>
<dbReference type="RefSeq" id="WP_013462707.1">
    <property type="nucleotide sequence ID" value="NZ_KE356190.1"/>
</dbReference>
<dbReference type="InterPro" id="IPR015422">
    <property type="entry name" value="PyrdxlP-dep_Trfase_small"/>
</dbReference>
<comment type="subunit">
    <text evidence="9">Homodimer.</text>
</comment>
<feature type="binding site" evidence="9">
    <location>
        <position position="268"/>
    </location>
    <ligand>
        <name>substrate</name>
    </ligand>
</feature>
<dbReference type="NCBIfam" id="TIGR00508">
    <property type="entry name" value="bioA"/>
    <property type="match status" value="1"/>
</dbReference>
<dbReference type="GeneID" id="12243175"/>
<dbReference type="Proteomes" id="UP000014627">
    <property type="component" value="Unassembled WGS sequence"/>
</dbReference>
<dbReference type="InterPro" id="IPR005815">
    <property type="entry name" value="BioA"/>
</dbReference>
<name>A0ABP2X4K5_CHLPS</name>
<feature type="binding site" evidence="9">
    <location>
        <position position="302"/>
    </location>
    <ligand>
        <name>substrate</name>
    </ligand>
</feature>
<evidence type="ECO:0000313" key="11">
    <source>
        <dbReference type="Proteomes" id="UP000014627"/>
    </source>
</evidence>
<dbReference type="EC" id="2.6.1.62" evidence="9"/>
<feature type="modified residue" description="N6-(pyridoxal phosphate)lysine" evidence="9">
    <location>
        <position position="268"/>
    </location>
</feature>
<accession>A0ABP2X4K5</accession>
<evidence type="ECO:0000256" key="2">
    <source>
        <dbReference type="ARBA" id="ARBA00005063"/>
    </source>
</evidence>
<evidence type="ECO:0000256" key="6">
    <source>
        <dbReference type="ARBA" id="ARBA00022756"/>
    </source>
</evidence>
<reference evidence="10 11" key="1">
    <citation type="submission" date="2013-04" db="EMBL/GenBank/DDBJ databases">
        <title>Genome sequence of Chlamydia psittaci 99DC5.</title>
        <authorList>
            <person name="Huot-Creasy H."/>
            <person name="McCracken C.L."/>
            <person name="Humphries M."/>
            <person name="Sachse K."/>
            <person name="Laroucau K."/>
            <person name="Bavoil P."/>
            <person name="Myers G.S."/>
        </authorList>
    </citation>
    <scope>NUCLEOTIDE SEQUENCE [LARGE SCALE GENOMIC DNA]</scope>
    <source>
        <strain evidence="10 11">99DC5</strain>
    </source>
</reference>
<feature type="binding site" evidence="9">
    <location>
        <begin position="113"/>
        <end position="114"/>
    </location>
    <ligand>
        <name>pyridoxal 5'-phosphate</name>
        <dbReference type="ChEBI" id="CHEBI:597326"/>
    </ligand>
</feature>
<sequence>MFTDLKNEKKKSKIWHPFAQPGLDHEPIHIVRGEGAYLYTESGTAYLDAISSWWCNLHGHAHPYIAQKISEQAYQLEHVIFSNITHSPAEELSQRLTELLPDGLERCFFSDNGACSIEIALKITLQYFYNQGRPKTRFVSLKHGYHGDTFGAMSIAGPADINQPFQSLFFPVDTIDPPYYGKEDISLQQAQALFSTGEIAGFIYEPILQGTGGMRVHNPEGLDAILALAKHYDVFCIADEILTGFGRTGPLFASEYMQTNPDILCLSKGLTGGFLPLAVTVVREEIYQAFVAKDRRLSFLHGHTYTGNPLGCAAALASLDLTLSPQCKQQREMIETCHKQFQSQYGSQWQRCDVLGTVLAVDYPTKSLGYFSNLRDTLYNFFIDNHLILRPLGNTIYVLPPYCIHEEDLQRIYHYLQEILCLRVQ</sequence>
<dbReference type="Pfam" id="PF00202">
    <property type="entry name" value="Aminotran_3"/>
    <property type="match status" value="1"/>
</dbReference>
<organism evidence="10 11">
    <name type="scientific">Chlamydia psittaci 99DC5</name>
    <dbReference type="NCBI Taxonomy" id="1112251"/>
    <lineage>
        <taxon>Bacteria</taxon>
        <taxon>Pseudomonadati</taxon>
        <taxon>Chlamydiota</taxon>
        <taxon>Chlamydiia</taxon>
        <taxon>Chlamydiales</taxon>
        <taxon>Chlamydiaceae</taxon>
        <taxon>Chlamydia/Chlamydophila group</taxon>
        <taxon>Chlamydia</taxon>
    </lineage>
</organism>
<gene>
    <name evidence="9 10" type="primary">bioA</name>
    <name evidence="10" type="ORF">CP99DC5_0101</name>
</gene>
<evidence type="ECO:0000256" key="7">
    <source>
        <dbReference type="ARBA" id="ARBA00022898"/>
    </source>
</evidence>
<evidence type="ECO:0000256" key="1">
    <source>
        <dbReference type="ARBA" id="ARBA00001933"/>
    </source>
</evidence>
<dbReference type="Gene3D" id="3.90.1150.10">
    <property type="entry name" value="Aspartate Aminotransferase, domain 1"/>
    <property type="match status" value="1"/>
</dbReference>